<dbReference type="Pfam" id="PF03101">
    <property type="entry name" value="FAR1"/>
    <property type="match status" value="1"/>
</dbReference>
<dbReference type="AlphaFoldDB" id="A0A6A6KGB8"/>
<feature type="domain" description="FAR1" evidence="3">
    <location>
        <begin position="27"/>
        <end position="101"/>
    </location>
</feature>
<reference evidence="5 6" key="1">
    <citation type="journal article" date="2020" name="Mol. Plant">
        <title>The Chromosome-Based Rubber Tree Genome Provides New Insights into Spurge Genome Evolution and Rubber Biosynthesis.</title>
        <authorList>
            <person name="Liu J."/>
            <person name="Shi C."/>
            <person name="Shi C.C."/>
            <person name="Li W."/>
            <person name="Zhang Q.J."/>
            <person name="Zhang Y."/>
            <person name="Li K."/>
            <person name="Lu H.F."/>
            <person name="Shi C."/>
            <person name="Zhu S.T."/>
            <person name="Xiao Z.Y."/>
            <person name="Nan H."/>
            <person name="Yue Y."/>
            <person name="Zhu X.G."/>
            <person name="Wu Y."/>
            <person name="Hong X.N."/>
            <person name="Fan G.Y."/>
            <person name="Tong Y."/>
            <person name="Zhang D."/>
            <person name="Mao C.L."/>
            <person name="Liu Y.L."/>
            <person name="Hao S.J."/>
            <person name="Liu W.Q."/>
            <person name="Lv M.Q."/>
            <person name="Zhang H.B."/>
            <person name="Liu Y."/>
            <person name="Hu-Tang G.R."/>
            <person name="Wang J.P."/>
            <person name="Wang J.H."/>
            <person name="Sun Y.H."/>
            <person name="Ni S.B."/>
            <person name="Chen W.B."/>
            <person name="Zhang X.C."/>
            <person name="Jiao Y.N."/>
            <person name="Eichler E.E."/>
            <person name="Li G.H."/>
            <person name="Liu X."/>
            <person name="Gao L.Z."/>
        </authorList>
    </citation>
    <scope>NUCLEOTIDE SEQUENCE [LARGE SCALE GENOMIC DNA]</scope>
    <source>
        <strain evidence="6">cv. GT1</strain>
        <tissue evidence="5">Leaf</tissue>
    </source>
</reference>
<keyword evidence="1" id="KW-0862">Zinc</keyword>
<comment type="subcellular location">
    <subcellularLocation>
        <location evidence="1">Nucleus</location>
    </subcellularLocation>
</comment>
<keyword evidence="1" id="KW-0479">Metal-binding</keyword>
<keyword evidence="1" id="KW-0863">Zinc-finger</keyword>
<dbReference type="InterPro" id="IPR004330">
    <property type="entry name" value="FAR1_DNA_bnd_dom"/>
</dbReference>
<keyword evidence="6" id="KW-1185">Reference proteome</keyword>
<organism evidence="5 6">
    <name type="scientific">Hevea brasiliensis</name>
    <name type="common">Para rubber tree</name>
    <name type="synonym">Siphonia brasiliensis</name>
    <dbReference type="NCBI Taxonomy" id="3981"/>
    <lineage>
        <taxon>Eukaryota</taxon>
        <taxon>Viridiplantae</taxon>
        <taxon>Streptophyta</taxon>
        <taxon>Embryophyta</taxon>
        <taxon>Tracheophyta</taxon>
        <taxon>Spermatophyta</taxon>
        <taxon>Magnoliopsida</taxon>
        <taxon>eudicotyledons</taxon>
        <taxon>Gunneridae</taxon>
        <taxon>Pentapetalae</taxon>
        <taxon>rosids</taxon>
        <taxon>fabids</taxon>
        <taxon>Malpighiales</taxon>
        <taxon>Euphorbiaceae</taxon>
        <taxon>Crotonoideae</taxon>
        <taxon>Micrandreae</taxon>
        <taxon>Hevea</taxon>
    </lineage>
</organism>
<accession>A0A6A6KGB8</accession>
<evidence type="ECO:0000259" key="4">
    <source>
        <dbReference type="Pfam" id="PF10551"/>
    </source>
</evidence>
<sequence length="573" mass="65639">MESWNGGESRLEPCIGLEFDSADDAREFYGAYAMRIGFRIRTGQLYRSRTDGSVSSRRFVCSKEGFQLNSRTGCPAFIRVQRRDSGKWVIDQIHKDHNHELGLVDESHPPILQQRTPKAKKSSAEVSQRPKFKPTDVSQRPKFKLIEDVDNERPCPSGVINVKRLKRGGDEGPLNAEPYAGLAFNSADEAYQFYQIYADGAGFRIRIGQLFRSKNDGSITPAICVLQGGVPTPFKRTQQKSYNTSKKFIDDANGDVNDGLDSVDIAKIYYGSPSRGARENNIGSDWYKLLLDYFQTRQAEDTGFFYSVEADNGSCMSVFWADGRSRFSCSQFGDAIVFDTSYRKSNYVVPFATLVGVNHHKQPVPSLCSNRQYVRSLSLGCFRHGLELCQDVDLNLLYDQDAAIQQAIAKVFPGTHHRFSMWQIRAKERENFRSMTEEFKYEYEKCIYQSQTSVDFKTMWSALINKYALKENAWLREMYEKRESWVPLYLGGKFCAGIPVSEGLESFFGTFLNAQTPLAEFISRYEQGLARRRDEERQEDFNCYNLQAFLHTKEPVEEQGRRLYTHSVQNFSK</sequence>
<dbReference type="PANTHER" id="PTHR31669">
    <property type="entry name" value="PROTEIN FAR1-RELATED SEQUENCE 10-RELATED"/>
    <property type="match status" value="1"/>
</dbReference>
<proteinExistence type="inferred from homology"/>
<keyword evidence="1" id="KW-0539">Nucleus</keyword>
<protein>
    <recommendedName>
        <fullName evidence="1">Protein FAR1-RELATED SEQUENCE</fullName>
    </recommendedName>
</protein>
<evidence type="ECO:0000313" key="6">
    <source>
        <dbReference type="Proteomes" id="UP000467840"/>
    </source>
</evidence>
<dbReference type="PANTHER" id="PTHR31669:SF149">
    <property type="entry name" value="PROTEIN FAR1-RELATED SEQUENCE 12-RELATED"/>
    <property type="match status" value="1"/>
</dbReference>
<feature type="region of interest" description="Disordered" evidence="2">
    <location>
        <begin position="107"/>
        <end position="138"/>
    </location>
</feature>
<dbReference type="InterPro" id="IPR031052">
    <property type="entry name" value="FHY3/FAR1"/>
</dbReference>
<dbReference type="EMBL" id="JAAGAX010000016">
    <property type="protein sequence ID" value="KAF2287827.1"/>
    <property type="molecule type" value="Genomic_DNA"/>
</dbReference>
<evidence type="ECO:0000313" key="5">
    <source>
        <dbReference type="EMBL" id="KAF2287827.1"/>
    </source>
</evidence>
<dbReference type="Pfam" id="PF10551">
    <property type="entry name" value="MULE"/>
    <property type="match status" value="1"/>
</dbReference>
<dbReference type="GO" id="GO:0005634">
    <property type="term" value="C:nucleus"/>
    <property type="evidence" value="ECO:0007669"/>
    <property type="project" value="UniProtKB-SubCell"/>
</dbReference>
<comment type="function">
    <text evidence="1">Putative transcription activator involved in regulating light control of development.</text>
</comment>
<evidence type="ECO:0000256" key="2">
    <source>
        <dbReference type="SAM" id="MobiDB-lite"/>
    </source>
</evidence>
<gene>
    <name evidence="5" type="ORF">GH714_002858</name>
</gene>
<feature type="domain" description="MULE transposase" evidence="4">
    <location>
        <begin position="336"/>
        <end position="425"/>
    </location>
</feature>
<dbReference type="InterPro" id="IPR018289">
    <property type="entry name" value="MULE_transposase_dom"/>
</dbReference>
<dbReference type="GO" id="GO:0008270">
    <property type="term" value="F:zinc ion binding"/>
    <property type="evidence" value="ECO:0007669"/>
    <property type="project" value="UniProtKB-UniRule"/>
</dbReference>
<dbReference type="Proteomes" id="UP000467840">
    <property type="component" value="Chromosome 8"/>
</dbReference>
<comment type="caution">
    <text evidence="5">The sequence shown here is derived from an EMBL/GenBank/DDBJ whole genome shotgun (WGS) entry which is preliminary data.</text>
</comment>
<name>A0A6A6KGB8_HEVBR</name>
<comment type="similarity">
    <text evidence="1">Belongs to the FHY3/FAR1 family.</text>
</comment>
<dbReference type="GO" id="GO:0006355">
    <property type="term" value="P:regulation of DNA-templated transcription"/>
    <property type="evidence" value="ECO:0007669"/>
    <property type="project" value="UniProtKB-UniRule"/>
</dbReference>
<evidence type="ECO:0000259" key="3">
    <source>
        <dbReference type="Pfam" id="PF03101"/>
    </source>
</evidence>
<evidence type="ECO:0000256" key="1">
    <source>
        <dbReference type="RuleBase" id="RU367018"/>
    </source>
</evidence>